<dbReference type="CDD" id="cd00130">
    <property type="entry name" value="PAS"/>
    <property type="match status" value="2"/>
</dbReference>
<keyword evidence="4" id="KW-0808">Transferase</keyword>
<keyword evidence="9" id="KW-1185">Reference proteome</keyword>
<dbReference type="SUPFAM" id="SSF55785">
    <property type="entry name" value="PYP-like sensor domain (PAS domain)"/>
    <property type="match status" value="2"/>
</dbReference>
<feature type="transmembrane region" description="Helical" evidence="6">
    <location>
        <begin position="209"/>
        <end position="230"/>
    </location>
</feature>
<keyword evidence="3" id="KW-0597">Phosphoprotein</keyword>
<dbReference type="InterPro" id="IPR013656">
    <property type="entry name" value="PAS_4"/>
</dbReference>
<sequence>MSLTAPPAASRPGYHGSGTWARSLFALTILVGLAVLGFVHFLLFHTVVELTTILISLLTFAVVVGTYRLTCNNYLLILGCGAFWTALFDLGHTLAYHGMGFAAFSDANRATQLWLCGRLIETLAMILAPAIARNRAPVRVAAVFAGFGWLALALGMTILLDLFPVTYLPASGLTHFKVVFEYGLVGGLLLAGYLTWYQRSFLPPYLWGLMLTAIALTTMTEFIFTAYLTLTGPLNILGHLTKVLAFWLIFEAVIGPMLLQPFGSIARTIMTFDGIPDPVLLVSQDGSIVQVNDAAAAWFDSPARDLIGKSLREILVPSSSAVPALPGQAEVVLFRSLKAFTPLSGHRMTDSHNRACLLSMSILTSGDPGKANGVMLVYLRDITAREQAKDDLQTARFQLDCVLGNSGYGVWDWTVTSGEVRFSPEMETMIGYAVGEWGGSVRSWEKRIHPDDRAAVMSDLQAHLEGRTPFYDNVHRIQHKDGHWVWIHDQGRVVERDGVGRPLRAIGTHCLYEQRAAMTEDAPSTGSTVTEHLATLARETVQEPLRAASQFLALIVHRHLPSLEGDCRELLIQAQANAKRAFQSLESLTAFCASDGEVLPSQAVALEKSLQTVSPLLQPRHQVTPWLKVQGPLPVVEMAPAMLEGVLLASLLALQNAYSPDQTQQITVQGWTRDEQVVLELCAEQGTLTREQRETLLSPAHPLPVVGHAGNPVRMMTLAMAQRAVERVGGGLTLIGEGRGQMVAIRLVLPAALSA</sequence>
<feature type="transmembrane region" description="Helical" evidence="6">
    <location>
        <begin position="50"/>
        <end position="67"/>
    </location>
</feature>
<dbReference type="InterPro" id="IPR000014">
    <property type="entry name" value="PAS"/>
</dbReference>
<feature type="domain" description="PAS" evidence="7">
    <location>
        <begin position="264"/>
        <end position="319"/>
    </location>
</feature>
<dbReference type="InterPro" id="IPR033425">
    <property type="entry name" value="MASE3"/>
</dbReference>
<keyword evidence="6" id="KW-0812">Transmembrane</keyword>
<keyword evidence="6" id="KW-0472">Membrane</keyword>
<dbReference type="InterPro" id="IPR052162">
    <property type="entry name" value="Sensor_kinase/Photoreceptor"/>
</dbReference>
<evidence type="ECO:0000256" key="2">
    <source>
        <dbReference type="ARBA" id="ARBA00012438"/>
    </source>
</evidence>
<dbReference type="InterPro" id="IPR013655">
    <property type="entry name" value="PAS_fold_3"/>
</dbReference>
<feature type="transmembrane region" description="Helical" evidence="6">
    <location>
        <begin position="112"/>
        <end position="131"/>
    </location>
</feature>
<dbReference type="GO" id="GO:0004673">
    <property type="term" value="F:protein histidine kinase activity"/>
    <property type="evidence" value="ECO:0007669"/>
    <property type="project" value="UniProtKB-EC"/>
</dbReference>
<protein>
    <recommendedName>
        <fullName evidence="2">histidine kinase</fullName>
        <ecNumber evidence="2">2.7.13.3</ecNumber>
    </recommendedName>
</protein>
<proteinExistence type="predicted"/>
<dbReference type="Pfam" id="PF08447">
    <property type="entry name" value="PAS_3"/>
    <property type="match status" value="1"/>
</dbReference>
<keyword evidence="5" id="KW-0418">Kinase</keyword>
<dbReference type="Pfam" id="PF08448">
    <property type="entry name" value="PAS_4"/>
    <property type="match status" value="1"/>
</dbReference>
<dbReference type="NCBIfam" id="TIGR00229">
    <property type="entry name" value="sensory_box"/>
    <property type="match status" value="1"/>
</dbReference>
<dbReference type="EMBL" id="FTOA01000005">
    <property type="protein sequence ID" value="SIS97203.1"/>
    <property type="molecule type" value="Genomic_DNA"/>
</dbReference>
<dbReference type="Pfam" id="PF17159">
    <property type="entry name" value="MASE3"/>
    <property type="match status" value="1"/>
</dbReference>
<dbReference type="EC" id="2.7.13.3" evidence="2"/>
<name>A0A1N7NFM7_9PROT</name>
<organism evidence="8 9">
    <name type="scientific">Insolitispirillum peregrinum</name>
    <dbReference type="NCBI Taxonomy" id="80876"/>
    <lineage>
        <taxon>Bacteria</taxon>
        <taxon>Pseudomonadati</taxon>
        <taxon>Pseudomonadota</taxon>
        <taxon>Alphaproteobacteria</taxon>
        <taxon>Rhodospirillales</taxon>
        <taxon>Novispirillaceae</taxon>
        <taxon>Insolitispirillum</taxon>
    </lineage>
</organism>
<feature type="transmembrane region" description="Helical" evidence="6">
    <location>
        <begin position="179"/>
        <end position="197"/>
    </location>
</feature>
<dbReference type="PANTHER" id="PTHR43304:SF1">
    <property type="entry name" value="PAC DOMAIN-CONTAINING PROTEIN"/>
    <property type="match status" value="1"/>
</dbReference>
<accession>A0A1N7NFM7</accession>
<gene>
    <name evidence="8" type="ORF">SAMN05421779_10592</name>
</gene>
<evidence type="ECO:0000256" key="4">
    <source>
        <dbReference type="ARBA" id="ARBA00022679"/>
    </source>
</evidence>
<dbReference type="OrthoDB" id="9801651at2"/>
<feature type="transmembrane region" description="Helical" evidence="6">
    <location>
        <begin position="74"/>
        <end position="92"/>
    </location>
</feature>
<evidence type="ECO:0000259" key="7">
    <source>
        <dbReference type="PROSITE" id="PS50112"/>
    </source>
</evidence>
<evidence type="ECO:0000256" key="5">
    <source>
        <dbReference type="ARBA" id="ARBA00022777"/>
    </source>
</evidence>
<dbReference type="AlphaFoldDB" id="A0A1N7NFM7"/>
<reference evidence="8 9" key="1">
    <citation type="submission" date="2017-01" db="EMBL/GenBank/DDBJ databases">
        <authorList>
            <person name="Mah S.A."/>
            <person name="Swanson W.J."/>
            <person name="Moy G.W."/>
            <person name="Vacquier V.D."/>
        </authorList>
    </citation>
    <scope>NUCLEOTIDE SEQUENCE [LARGE SCALE GENOMIC DNA]</scope>
    <source>
        <strain evidence="8 9">DSM 11589</strain>
    </source>
</reference>
<evidence type="ECO:0000313" key="9">
    <source>
        <dbReference type="Proteomes" id="UP000185678"/>
    </source>
</evidence>
<dbReference type="PANTHER" id="PTHR43304">
    <property type="entry name" value="PHYTOCHROME-LIKE PROTEIN CPH1"/>
    <property type="match status" value="1"/>
</dbReference>
<dbReference type="Gene3D" id="3.30.450.20">
    <property type="entry name" value="PAS domain"/>
    <property type="match status" value="2"/>
</dbReference>
<evidence type="ECO:0000256" key="1">
    <source>
        <dbReference type="ARBA" id="ARBA00000085"/>
    </source>
</evidence>
<evidence type="ECO:0000256" key="3">
    <source>
        <dbReference type="ARBA" id="ARBA00022553"/>
    </source>
</evidence>
<evidence type="ECO:0000256" key="6">
    <source>
        <dbReference type="SAM" id="Phobius"/>
    </source>
</evidence>
<dbReference type="SMART" id="SM00091">
    <property type="entry name" value="PAS"/>
    <property type="match status" value="2"/>
</dbReference>
<dbReference type="PROSITE" id="PS50112">
    <property type="entry name" value="PAS"/>
    <property type="match status" value="1"/>
</dbReference>
<dbReference type="Proteomes" id="UP000185678">
    <property type="component" value="Unassembled WGS sequence"/>
</dbReference>
<feature type="transmembrane region" description="Helical" evidence="6">
    <location>
        <begin position="24"/>
        <end position="44"/>
    </location>
</feature>
<evidence type="ECO:0000313" key="8">
    <source>
        <dbReference type="EMBL" id="SIS97203.1"/>
    </source>
</evidence>
<dbReference type="RefSeq" id="WP_076401032.1">
    <property type="nucleotide sequence ID" value="NZ_FTOA01000005.1"/>
</dbReference>
<dbReference type="InterPro" id="IPR035965">
    <property type="entry name" value="PAS-like_dom_sf"/>
</dbReference>
<keyword evidence="6" id="KW-1133">Transmembrane helix</keyword>
<comment type="catalytic activity">
    <reaction evidence="1">
        <text>ATP + protein L-histidine = ADP + protein N-phospho-L-histidine.</text>
        <dbReference type="EC" id="2.7.13.3"/>
    </reaction>
</comment>
<feature type="transmembrane region" description="Helical" evidence="6">
    <location>
        <begin position="236"/>
        <end position="259"/>
    </location>
</feature>
<dbReference type="STRING" id="80876.SAMN05421779_10592"/>
<feature type="transmembrane region" description="Helical" evidence="6">
    <location>
        <begin position="138"/>
        <end position="159"/>
    </location>
</feature>